<proteinExistence type="predicted"/>
<name>A0A828Z7R4_9LEPT</name>
<sequence length="44" mass="5269">MFPVYFVTYVPGSYRGVSFTEDLSEFRQIYLRIQVFVGKVMLER</sequence>
<protein>
    <submittedName>
        <fullName evidence="1">Uncharacterized protein</fullName>
    </submittedName>
</protein>
<dbReference type="AlphaFoldDB" id="A0A828Z7R4"/>
<organism evidence="1 2">
    <name type="scientific">Leptospira weilii str. 2006001853</name>
    <dbReference type="NCBI Taxonomy" id="1001589"/>
    <lineage>
        <taxon>Bacteria</taxon>
        <taxon>Pseudomonadati</taxon>
        <taxon>Spirochaetota</taxon>
        <taxon>Spirochaetia</taxon>
        <taxon>Leptospirales</taxon>
        <taxon>Leptospiraceae</taxon>
        <taxon>Leptospira</taxon>
    </lineage>
</organism>
<gene>
    <name evidence="1" type="ORF">LEP1GSC036_4649</name>
</gene>
<accession>A0A828Z7R4</accession>
<comment type="caution">
    <text evidence="1">The sequence shown here is derived from an EMBL/GenBank/DDBJ whole genome shotgun (WGS) entry which is preliminary data.</text>
</comment>
<evidence type="ECO:0000313" key="2">
    <source>
        <dbReference type="Proteomes" id="UP000001338"/>
    </source>
</evidence>
<reference evidence="1 2" key="1">
    <citation type="submission" date="2012-10" db="EMBL/GenBank/DDBJ databases">
        <authorList>
            <person name="Harkins D.M."/>
            <person name="Durkin A.S."/>
            <person name="Brinkac L.M."/>
            <person name="Haft D.H."/>
            <person name="Selengut J.D."/>
            <person name="Sanka R."/>
            <person name="DePew J."/>
            <person name="Purushe J."/>
            <person name="Whelen A.C."/>
            <person name="Vinetz J.M."/>
            <person name="Sutton G.G."/>
            <person name="Nierman W.C."/>
            <person name="Fouts D.E."/>
        </authorList>
    </citation>
    <scope>NUCLEOTIDE SEQUENCE [LARGE SCALE GENOMIC DNA]</scope>
    <source>
        <strain evidence="1 2">2006001853</strain>
    </source>
</reference>
<dbReference type="EMBL" id="AFLV02000014">
    <property type="protein sequence ID" value="EKR65733.1"/>
    <property type="molecule type" value="Genomic_DNA"/>
</dbReference>
<evidence type="ECO:0000313" key="1">
    <source>
        <dbReference type="EMBL" id="EKR65733.1"/>
    </source>
</evidence>
<dbReference type="Proteomes" id="UP000001338">
    <property type="component" value="Unassembled WGS sequence"/>
</dbReference>